<comment type="caution">
    <text evidence="4">The sequence shown here is derived from an EMBL/GenBank/DDBJ whole genome shotgun (WGS) entry which is preliminary data.</text>
</comment>
<proteinExistence type="inferred from homology"/>
<protein>
    <submittedName>
        <fullName evidence="4">D-alanyl-D-alanine carboxypeptidase/D-alanyl-D-alanine-endopeptidase (Penicillin-binding protein 4)</fullName>
        <ecNumber evidence="4">3.4.16.4</ecNumber>
        <ecNumber evidence="4">3.4.21.-</ecNumber>
    </submittedName>
</protein>
<keyword evidence="5" id="KW-1185">Reference proteome</keyword>
<dbReference type="Gene3D" id="3.40.710.10">
    <property type="entry name" value="DD-peptidase/beta-lactamase superfamily"/>
    <property type="match status" value="2"/>
</dbReference>
<feature type="compositionally biased region" description="Low complexity" evidence="3">
    <location>
        <begin position="1"/>
        <end position="19"/>
    </location>
</feature>
<keyword evidence="2 4" id="KW-0378">Hydrolase</keyword>
<evidence type="ECO:0000256" key="3">
    <source>
        <dbReference type="SAM" id="MobiDB-lite"/>
    </source>
</evidence>
<dbReference type="EC" id="3.4.16.4" evidence="4"/>
<comment type="similarity">
    <text evidence="1">Belongs to the peptidase S13 family.</text>
</comment>
<dbReference type="GO" id="GO:0009002">
    <property type="term" value="F:serine-type D-Ala-D-Ala carboxypeptidase activity"/>
    <property type="evidence" value="ECO:0007669"/>
    <property type="project" value="UniProtKB-EC"/>
</dbReference>
<feature type="compositionally biased region" description="Basic and acidic residues" evidence="3">
    <location>
        <begin position="20"/>
        <end position="33"/>
    </location>
</feature>
<evidence type="ECO:0000256" key="1">
    <source>
        <dbReference type="ARBA" id="ARBA00006096"/>
    </source>
</evidence>
<gene>
    <name evidence="4" type="ORF">HNR12_002719</name>
</gene>
<feature type="region of interest" description="Disordered" evidence="3">
    <location>
        <begin position="1"/>
        <end position="36"/>
    </location>
</feature>
<evidence type="ECO:0000313" key="4">
    <source>
        <dbReference type="EMBL" id="NYI96442.1"/>
    </source>
</evidence>
<dbReference type="GO" id="GO:0000270">
    <property type="term" value="P:peptidoglycan metabolic process"/>
    <property type="evidence" value="ECO:0007669"/>
    <property type="project" value="TreeGrafter"/>
</dbReference>
<name>A0A853BPU6_9ACTN</name>
<dbReference type="AlphaFoldDB" id="A0A853BPU6"/>
<sequence>MPYPVAFAEDAPDAAPQDAPRVDPERLADKLDDPMSDSGFADGLTAFVADAETGDRLFARDGDQTAVPASTTKIVTAVSALHAMGPSARLSTDVVRDDNGGIVLVGGGDPTISADGTFEHYPRPATMEDLAIKTAAALRDDGVDSVSLSYDESLYSGSDMPPGWKSTYVTEGSAATVHALMLDGGRVYPEQHYSERVEDPPSVAADAFAEQLEEAGIEVAGAPAPGEAPDGADPIASVQSPPLSELVEWMMLESDNNIAEALFRQVALAQGHDASSAGGTEAVDEIMTELGIDDVHIEDGSGLSVNNRITPKALVDLVLLAADPEHPGLHAALTGLPTAHFTGTLDDRYSPESGSYAGAGVVHAKTGTLNGVSTLAGTAQTADGRLLAFAFMANDPAAVASTLDTFTSVLAECGCS</sequence>
<dbReference type="SUPFAM" id="SSF56601">
    <property type="entry name" value="beta-lactamase/transpeptidase-like"/>
    <property type="match status" value="1"/>
</dbReference>
<dbReference type="Gene3D" id="3.50.80.20">
    <property type="entry name" value="D-Ala-D-Ala carboxypeptidase C, peptidase S13"/>
    <property type="match status" value="1"/>
</dbReference>
<dbReference type="PANTHER" id="PTHR30023:SF0">
    <property type="entry name" value="PENICILLIN-SENSITIVE CARBOXYPEPTIDASE A"/>
    <property type="match status" value="1"/>
</dbReference>
<evidence type="ECO:0000256" key="2">
    <source>
        <dbReference type="ARBA" id="ARBA00022801"/>
    </source>
</evidence>
<dbReference type="PANTHER" id="PTHR30023">
    <property type="entry name" value="D-ALANYL-D-ALANINE CARBOXYPEPTIDASE"/>
    <property type="match status" value="1"/>
</dbReference>
<keyword evidence="4" id="KW-0121">Carboxypeptidase</keyword>
<keyword evidence="4" id="KW-0645">Protease</keyword>
<dbReference type="Pfam" id="PF02113">
    <property type="entry name" value="Peptidase_S13"/>
    <property type="match status" value="2"/>
</dbReference>
<dbReference type="PRINTS" id="PR00922">
    <property type="entry name" value="DADACBPTASE3"/>
</dbReference>
<organism evidence="4 5">
    <name type="scientific">Streptomonospora nanhaiensis</name>
    <dbReference type="NCBI Taxonomy" id="1323731"/>
    <lineage>
        <taxon>Bacteria</taxon>
        <taxon>Bacillati</taxon>
        <taxon>Actinomycetota</taxon>
        <taxon>Actinomycetes</taxon>
        <taxon>Streptosporangiales</taxon>
        <taxon>Nocardiopsidaceae</taxon>
        <taxon>Streptomonospora</taxon>
    </lineage>
</organism>
<dbReference type="NCBIfam" id="TIGR00666">
    <property type="entry name" value="PBP4"/>
    <property type="match status" value="1"/>
</dbReference>
<reference evidence="4 5" key="1">
    <citation type="submission" date="2020-07" db="EMBL/GenBank/DDBJ databases">
        <title>Sequencing the genomes of 1000 actinobacteria strains.</title>
        <authorList>
            <person name="Klenk H.-P."/>
        </authorList>
    </citation>
    <scope>NUCLEOTIDE SEQUENCE [LARGE SCALE GENOMIC DNA]</scope>
    <source>
        <strain evidence="4 5">DSM 45927</strain>
    </source>
</reference>
<accession>A0A853BPU6</accession>
<dbReference type="InterPro" id="IPR000667">
    <property type="entry name" value="Peptidase_S13"/>
</dbReference>
<dbReference type="EMBL" id="JACCFO010000001">
    <property type="protein sequence ID" value="NYI96442.1"/>
    <property type="molecule type" value="Genomic_DNA"/>
</dbReference>
<dbReference type="InterPro" id="IPR012338">
    <property type="entry name" value="Beta-lactam/transpept-like"/>
</dbReference>
<dbReference type="RefSeq" id="WP_338119761.1">
    <property type="nucleotide sequence ID" value="NZ_JACCFO010000001.1"/>
</dbReference>
<dbReference type="GO" id="GO:0006508">
    <property type="term" value="P:proteolysis"/>
    <property type="evidence" value="ECO:0007669"/>
    <property type="project" value="InterPro"/>
</dbReference>
<dbReference type="Proteomes" id="UP000575985">
    <property type="component" value="Unassembled WGS sequence"/>
</dbReference>
<evidence type="ECO:0000313" key="5">
    <source>
        <dbReference type="Proteomes" id="UP000575985"/>
    </source>
</evidence>
<dbReference type="EC" id="3.4.21.-" evidence="4"/>